<reference evidence="2 3" key="1">
    <citation type="journal article" date="2016" name="Sci. Rep.">
        <title>Insights into Adaptations to a Near-Obligate Nematode Endoparasitic Lifestyle from the Finished Genome of Drechmeria coniospora.</title>
        <authorList>
            <person name="Zhang L."/>
            <person name="Zhou Z."/>
            <person name="Guo Q."/>
            <person name="Fokkens L."/>
            <person name="Miskei M."/>
            <person name="Pocsi I."/>
            <person name="Zhang W."/>
            <person name="Chen M."/>
            <person name="Wang L."/>
            <person name="Sun Y."/>
            <person name="Donzelli B.G."/>
            <person name="Gibson D.M."/>
            <person name="Nelson D.R."/>
            <person name="Luo J.G."/>
            <person name="Rep M."/>
            <person name="Liu H."/>
            <person name="Yang S."/>
            <person name="Wang J."/>
            <person name="Krasnoff S.B."/>
            <person name="Xu Y."/>
            <person name="Molnar I."/>
            <person name="Lin M."/>
        </authorList>
    </citation>
    <scope>NUCLEOTIDE SEQUENCE [LARGE SCALE GENOMIC DNA]</scope>
    <source>
        <strain evidence="2 3">ARSEF 6962</strain>
    </source>
</reference>
<proteinExistence type="predicted"/>
<evidence type="ECO:0000313" key="3">
    <source>
        <dbReference type="Proteomes" id="UP000076580"/>
    </source>
</evidence>
<keyword evidence="3" id="KW-1185">Reference proteome</keyword>
<name>A0A151GMQ2_DRECN</name>
<accession>A0A151GMQ2</accession>
<dbReference type="InParanoid" id="A0A151GMQ2"/>
<sequence length="118" mass="12396">MPSSQVALGSSSPLQLPSALARLTSPVRRADYTNRGRNPPTSCLGPSARGHDDWLVHPWRLCGPAPDAALPSIAPRRSGGERERLAAKAPCVVAPSLLSPSAPLHWPVDELAKPVAPS</sequence>
<evidence type="ECO:0000256" key="1">
    <source>
        <dbReference type="SAM" id="MobiDB-lite"/>
    </source>
</evidence>
<comment type="caution">
    <text evidence="2">The sequence shown here is derived from an EMBL/GenBank/DDBJ whole genome shotgun (WGS) entry which is preliminary data.</text>
</comment>
<feature type="region of interest" description="Disordered" evidence="1">
    <location>
        <begin position="25"/>
        <end position="49"/>
    </location>
</feature>
<dbReference type="GeneID" id="63718032"/>
<organism evidence="2 3">
    <name type="scientific">Drechmeria coniospora</name>
    <name type="common">Nematophagous fungus</name>
    <name type="synonym">Meria coniospora</name>
    <dbReference type="NCBI Taxonomy" id="98403"/>
    <lineage>
        <taxon>Eukaryota</taxon>
        <taxon>Fungi</taxon>
        <taxon>Dikarya</taxon>
        <taxon>Ascomycota</taxon>
        <taxon>Pezizomycotina</taxon>
        <taxon>Sordariomycetes</taxon>
        <taxon>Hypocreomycetidae</taxon>
        <taxon>Hypocreales</taxon>
        <taxon>Ophiocordycipitaceae</taxon>
        <taxon>Drechmeria</taxon>
    </lineage>
</organism>
<protein>
    <submittedName>
        <fullName evidence="2">Uncharacterized protein</fullName>
    </submittedName>
</protein>
<dbReference type="Proteomes" id="UP000076580">
    <property type="component" value="Chromosome 02"/>
</dbReference>
<gene>
    <name evidence="2" type="ORF">DCS_05389</name>
</gene>
<dbReference type="EMBL" id="LAYC01000002">
    <property type="protein sequence ID" value="KYK58376.1"/>
    <property type="molecule type" value="Genomic_DNA"/>
</dbReference>
<dbReference type="RefSeq" id="XP_040657728.1">
    <property type="nucleotide sequence ID" value="XM_040802695.1"/>
</dbReference>
<evidence type="ECO:0000313" key="2">
    <source>
        <dbReference type="EMBL" id="KYK58376.1"/>
    </source>
</evidence>
<dbReference type="AlphaFoldDB" id="A0A151GMQ2"/>